<keyword evidence="3" id="KW-1185">Reference proteome</keyword>
<feature type="transmembrane region" description="Helical" evidence="1">
    <location>
        <begin position="110"/>
        <end position="131"/>
    </location>
</feature>
<accession>A0ABQ2CHH9</accession>
<evidence type="ECO:0000313" key="3">
    <source>
        <dbReference type="Proteomes" id="UP000658754"/>
    </source>
</evidence>
<keyword evidence="1" id="KW-1133">Transmembrane helix</keyword>
<reference evidence="3" key="1">
    <citation type="journal article" date="2019" name="Int. J. Syst. Evol. Microbiol.">
        <title>The Global Catalogue of Microorganisms (GCM) 10K type strain sequencing project: providing services to taxonomists for standard genome sequencing and annotation.</title>
        <authorList>
            <consortium name="The Broad Institute Genomics Platform"/>
            <consortium name="The Broad Institute Genome Sequencing Center for Infectious Disease"/>
            <person name="Wu L."/>
            <person name="Ma J."/>
        </authorList>
    </citation>
    <scope>NUCLEOTIDE SEQUENCE [LARGE SCALE GENOMIC DNA]</scope>
    <source>
        <strain evidence="3">CGMCC 1.3601</strain>
    </source>
</reference>
<comment type="caution">
    <text evidence="2">The sequence shown here is derived from an EMBL/GenBank/DDBJ whole genome shotgun (WGS) entry which is preliminary data.</text>
</comment>
<proteinExistence type="predicted"/>
<gene>
    <name evidence="2" type="ORF">GCM10007175_28700</name>
</gene>
<dbReference type="RefSeq" id="WP_229675394.1">
    <property type="nucleotide sequence ID" value="NZ_BMKV01000005.1"/>
</dbReference>
<protein>
    <submittedName>
        <fullName evidence="2">Uncharacterized protein</fullName>
    </submittedName>
</protein>
<keyword evidence="1" id="KW-0812">Transmembrane</keyword>
<dbReference type="EMBL" id="BMKV01000005">
    <property type="protein sequence ID" value="GGI89654.1"/>
    <property type="molecule type" value="Genomic_DNA"/>
</dbReference>
<organism evidence="2 3">
    <name type="scientific">Pseudarthrobacter scleromae</name>
    <dbReference type="NCBI Taxonomy" id="158897"/>
    <lineage>
        <taxon>Bacteria</taxon>
        <taxon>Bacillati</taxon>
        <taxon>Actinomycetota</taxon>
        <taxon>Actinomycetes</taxon>
        <taxon>Micrococcales</taxon>
        <taxon>Micrococcaceae</taxon>
        <taxon>Pseudarthrobacter</taxon>
    </lineage>
</organism>
<name>A0ABQ2CHH9_9MICC</name>
<sequence>MTALYDIPTSRTMSAVLRWVNYYTSFVPANVAQERRQELLSDIYEQLADGKRRGLSRGSIDRAIASRALRGIAADVIWSRKHQRKGKKMNASPATPQPSNAPVTIRLSSLVWVALALLALIGVATSITEFVEYGGNRFGYVPWPGAGNINTTVVQLVCSAILLLPATIITVKRLIHHNARQA</sequence>
<dbReference type="Proteomes" id="UP000658754">
    <property type="component" value="Unassembled WGS sequence"/>
</dbReference>
<feature type="transmembrane region" description="Helical" evidence="1">
    <location>
        <begin position="151"/>
        <end position="171"/>
    </location>
</feature>
<evidence type="ECO:0000313" key="2">
    <source>
        <dbReference type="EMBL" id="GGI89654.1"/>
    </source>
</evidence>
<evidence type="ECO:0000256" key="1">
    <source>
        <dbReference type="SAM" id="Phobius"/>
    </source>
</evidence>
<keyword evidence="1" id="KW-0472">Membrane</keyword>